<sequence>MFIFVFAKGYGNYFMLNIHYSGIFTKSPGRKYIDHIVSYIDDVDIDLFLVHELDDMVRELAYKSEQTLYYHLCIPVFPLDYGLFPLGNDQDVLKLVSYVPKHKLVKVYIENGQTRVPTYFKSPSKFVIEELEPESVSPELNRKILVEEKKDHVVESLIETTLSTMLLTSHSYHVDCNFQDEEEPICEDVGGDQSVRLDEFEAFTEDYSYYVEFDAEYSIPNVEDTQVGLEILKGMLSDDSGDAFNSQSGYGSDYSGDDYDDSDYIVHKSNLQFDVDVDISEFHSVVDVDEHGILNKQTKTVGNDIVHEELEVIQSDDYQFVEFHEDERKRMHKEISCQLHAHMGDRLKTI</sequence>
<keyword evidence="3" id="KW-1185">Reference proteome</keyword>
<reference evidence="2 3" key="1">
    <citation type="journal article" date="2017" name="Nat. Commun.">
        <title>Genome assembly with in vitro proximity ligation data and whole-genome triplication in lettuce.</title>
        <authorList>
            <person name="Reyes-Chin-Wo S."/>
            <person name="Wang Z."/>
            <person name="Yang X."/>
            <person name="Kozik A."/>
            <person name="Arikit S."/>
            <person name="Song C."/>
            <person name="Xia L."/>
            <person name="Froenicke L."/>
            <person name="Lavelle D.O."/>
            <person name="Truco M.J."/>
            <person name="Xia R."/>
            <person name="Zhu S."/>
            <person name="Xu C."/>
            <person name="Xu H."/>
            <person name="Xu X."/>
            <person name="Cox K."/>
            <person name="Korf I."/>
            <person name="Meyers B.C."/>
            <person name="Michelmore R.W."/>
        </authorList>
    </citation>
    <scope>NUCLEOTIDE SEQUENCE [LARGE SCALE GENOMIC DNA]</scope>
    <source>
        <strain evidence="3">cv. Salinas</strain>
        <tissue evidence="2">Seedlings</tissue>
    </source>
</reference>
<feature type="domain" description="PB1-like" evidence="1">
    <location>
        <begin position="13"/>
        <end position="110"/>
    </location>
</feature>
<dbReference type="AlphaFoldDB" id="A0A9R1XS13"/>
<dbReference type="EMBL" id="NBSK02000001">
    <property type="protein sequence ID" value="KAJ0225325.1"/>
    <property type="molecule type" value="Genomic_DNA"/>
</dbReference>
<name>A0A9R1XS13_LACSA</name>
<comment type="caution">
    <text evidence="2">The sequence shown here is derived from an EMBL/GenBank/DDBJ whole genome shotgun (WGS) entry which is preliminary data.</text>
</comment>
<dbReference type="InterPro" id="IPR058594">
    <property type="entry name" value="PB1-like_dom_pln"/>
</dbReference>
<dbReference type="Pfam" id="PF26130">
    <property type="entry name" value="PB1-like"/>
    <property type="match status" value="1"/>
</dbReference>
<evidence type="ECO:0000259" key="1">
    <source>
        <dbReference type="Pfam" id="PF26130"/>
    </source>
</evidence>
<evidence type="ECO:0000313" key="3">
    <source>
        <dbReference type="Proteomes" id="UP000235145"/>
    </source>
</evidence>
<organism evidence="2 3">
    <name type="scientific">Lactuca sativa</name>
    <name type="common">Garden lettuce</name>
    <dbReference type="NCBI Taxonomy" id="4236"/>
    <lineage>
        <taxon>Eukaryota</taxon>
        <taxon>Viridiplantae</taxon>
        <taxon>Streptophyta</taxon>
        <taxon>Embryophyta</taxon>
        <taxon>Tracheophyta</taxon>
        <taxon>Spermatophyta</taxon>
        <taxon>Magnoliopsida</taxon>
        <taxon>eudicotyledons</taxon>
        <taxon>Gunneridae</taxon>
        <taxon>Pentapetalae</taxon>
        <taxon>asterids</taxon>
        <taxon>campanulids</taxon>
        <taxon>Asterales</taxon>
        <taxon>Asteraceae</taxon>
        <taxon>Cichorioideae</taxon>
        <taxon>Cichorieae</taxon>
        <taxon>Lactucinae</taxon>
        <taxon>Lactuca</taxon>
    </lineage>
</organism>
<evidence type="ECO:0000313" key="2">
    <source>
        <dbReference type="EMBL" id="KAJ0225325.1"/>
    </source>
</evidence>
<protein>
    <recommendedName>
        <fullName evidence="1">PB1-like domain-containing protein</fullName>
    </recommendedName>
</protein>
<accession>A0A9R1XS13</accession>
<gene>
    <name evidence="2" type="ORF">LSAT_V11C100013550</name>
</gene>
<proteinExistence type="predicted"/>
<dbReference type="Proteomes" id="UP000235145">
    <property type="component" value="Unassembled WGS sequence"/>
</dbReference>